<dbReference type="GO" id="GO:0046917">
    <property type="term" value="F:triphosphoribosyl-dephospho-CoA synthase activity"/>
    <property type="evidence" value="ECO:0007669"/>
    <property type="project" value="UniProtKB-UniRule"/>
</dbReference>
<dbReference type="AlphaFoldDB" id="C3X9C2"/>
<keyword evidence="2 5" id="KW-0808">Transferase</keyword>
<evidence type="ECO:0000256" key="3">
    <source>
        <dbReference type="ARBA" id="ARBA00022741"/>
    </source>
</evidence>
<dbReference type="HOGENOM" id="CLU_056179_0_0_4"/>
<dbReference type="EC" id="2.4.2.52" evidence="5"/>
<comment type="similarity">
    <text evidence="5">Belongs to the CitG/MdcB family.</text>
</comment>
<organism evidence="6 7">
    <name type="scientific">Oxalobacter formigenes OXCC13</name>
    <dbReference type="NCBI Taxonomy" id="556269"/>
    <lineage>
        <taxon>Bacteria</taxon>
        <taxon>Pseudomonadati</taxon>
        <taxon>Pseudomonadota</taxon>
        <taxon>Betaproteobacteria</taxon>
        <taxon>Burkholderiales</taxon>
        <taxon>Oxalobacteraceae</taxon>
        <taxon>Oxalobacter</taxon>
    </lineage>
</organism>
<dbReference type="STRING" id="847.BRW83_1387"/>
<evidence type="ECO:0000313" key="6">
    <source>
        <dbReference type="EMBL" id="EEO29798.1"/>
    </source>
</evidence>
<comment type="catalytic activity">
    <reaction evidence="1 5">
        <text>3'-dephospho-CoA + ATP = 2'-(5''-triphospho-alpha-D-ribosyl)-3'-dephospho-CoA + adenine</text>
        <dbReference type="Rhea" id="RHEA:15117"/>
        <dbReference type="ChEBI" id="CHEBI:16708"/>
        <dbReference type="ChEBI" id="CHEBI:30616"/>
        <dbReference type="ChEBI" id="CHEBI:57328"/>
        <dbReference type="ChEBI" id="CHEBI:61378"/>
        <dbReference type="EC" id="2.4.2.52"/>
    </reaction>
</comment>
<keyword evidence="4 5" id="KW-0067">ATP-binding</keyword>
<sequence>MNPSININHDRAEELAAHLANRATEALLDEARLTPKPGLVDRRGSGAHKDMNLAMLETSAECLTPTFIAMAHAGWRRVPDAALRRQIGAIGREGEKTMLATTGGVNTHRGAIWSLGLLVTAFAMHEGQSGIVQTVSSAARLASLPDTACPPVFSKGRYASHRYKVPGAREEAQQGFPHVMKLALPQLAKSRREGASEDAARIDALLAIMTSLPDTCVLSRGGIKALTDMRSGARAILVQGGIGSHEGRKTYDILEAGMMKANVSPGGAADLLAATLFLDGMEHTAIVQGGKRNGTH</sequence>
<dbReference type="PANTHER" id="PTHR30201">
    <property type="entry name" value="TRIPHOSPHORIBOSYL-DEPHOSPHO-COA SYNTHASE"/>
    <property type="match status" value="1"/>
</dbReference>
<dbReference type="EMBL" id="GG658170">
    <property type="protein sequence ID" value="EEO29798.1"/>
    <property type="molecule type" value="Genomic_DNA"/>
</dbReference>
<dbReference type="Proteomes" id="UP000005089">
    <property type="component" value="Unassembled WGS sequence"/>
</dbReference>
<dbReference type="InterPro" id="IPR017555">
    <property type="entry name" value="TriPribosyl-deP-CoA_syn"/>
</dbReference>
<dbReference type="Gene3D" id="1.10.4200.10">
    <property type="entry name" value="Triphosphoribosyl-dephospho-CoA protein"/>
    <property type="match status" value="1"/>
</dbReference>
<evidence type="ECO:0000256" key="2">
    <source>
        <dbReference type="ARBA" id="ARBA00022679"/>
    </source>
</evidence>
<accession>C3X9C2</accession>
<proteinExistence type="inferred from homology"/>
<dbReference type="RefSeq" id="WP_005880549.1">
    <property type="nucleotide sequence ID" value="NZ_CP019430.1"/>
</dbReference>
<dbReference type="HAMAP" id="MF_01883">
    <property type="entry name" value="MdcB"/>
    <property type="match status" value="1"/>
</dbReference>
<dbReference type="NCBIfam" id="NF002315">
    <property type="entry name" value="PRK01237.1"/>
    <property type="match status" value="1"/>
</dbReference>
<dbReference type="Pfam" id="PF01874">
    <property type="entry name" value="CitG"/>
    <property type="match status" value="1"/>
</dbReference>
<evidence type="ECO:0000313" key="7">
    <source>
        <dbReference type="Proteomes" id="UP000005089"/>
    </source>
</evidence>
<dbReference type="GeneID" id="77135259"/>
<evidence type="ECO:0000256" key="4">
    <source>
        <dbReference type="ARBA" id="ARBA00022840"/>
    </source>
</evidence>
<dbReference type="PANTHER" id="PTHR30201:SF2">
    <property type="entry name" value="2-(5''-TRIPHOSPHORIBOSYL)-3'-DEPHOSPHOCOENZYME-A SYNTHASE"/>
    <property type="match status" value="1"/>
</dbReference>
<reference evidence="6 7" key="1">
    <citation type="submission" date="2009-02" db="EMBL/GenBank/DDBJ databases">
        <title>The Genome Sequence of Oxalobacter formigenes OXCC13.</title>
        <authorList>
            <consortium name="The Broad Institute Genome Sequencing Platform"/>
            <person name="Ward D."/>
            <person name="Young S.K."/>
            <person name="Kodira C.D."/>
            <person name="Zeng Q."/>
            <person name="Koehrsen M."/>
            <person name="Alvarado L."/>
            <person name="Berlin A."/>
            <person name="Borenstein D."/>
            <person name="Chen Z."/>
            <person name="Engels R."/>
            <person name="Freedman E."/>
            <person name="Gellesch M."/>
            <person name="Goldberg J."/>
            <person name="Griggs A."/>
            <person name="Gujja S."/>
            <person name="Heiman D."/>
            <person name="Hepburn T."/>
            <person name="Howarth C."/>
            <person name="Jen D."/>
            <person name="Larson L."/>
            <person name="Lewis B."/>
            <person name="Mehta T."/>
            <person name="Park D."/>
            <person name="Pearson M."/>
            <person name="Roberts A."/>
            <person name="Saif S."/>
            <person name="Shea T."/>
            <person name="Shenoy N."/>
            <person name="Sisk P."/>
            <person name="Stolte C."/>
            <person name="Sykes S."/>
            <person name="Walk T."/>
            <person name="White J."/>
            <person name="Yandava C."/>
            <person name="Allison M.J."/>
            <person name="Lander E."/>
            <person name="Nusbaum C."/>
            <person name="Galagan J."/>
            <person name="Birren B."/>
        </authorList>
    </citation>
    <scope>NUCLEOTIDE SEQUENCE [LARGE SCALE GENOMIC DNA]</scope>
    <source>
        <strain evidence="6 7">OXCC13</strain>
    </source>
</reference>
<dbReference type="NCBIfam" id="TIGR03132">
    <property type="entry name" value="malonate_mdcB"/>
    <property type="match status" value="1"/>
</dbReference>
<dbReference type="GO" id="GO:0005524">
    <property type="term" value="F:ATP binding"/>
    <property type="evidence" value="ECO:0007669"/>
    <property type="project" value="UniProtKB-KW"/>
</dbReference>
<name>C3X9C2_OXAFO</name>
<evidence type="ECO:0000256" key="5">
    <source>
        <dbReference type="HAMAP-Rule" id="MF_01883"/>
    </source>
</evidence>
<gene>
    <name evidence="5 6" type="primary">mdcB</name>
    <name evidence="6" type="ORF">OFBG_00826</name>
</gene>
<keyword evidence="7" id="KW-1185">Reference proteome</keyword>
<dbReference type="GO" id="GO:0051191">
    <property type="term" value="P:prosthetic group biosynthetic process"/>
    <property type="evidence" value="ECO:0007669"/>
    <property type="project" value="TreeGrafter"/>
</dbReference>
<keyword evidence="3 5" id="KW-0547">Nucleotide-binding</keyword>
<dbReference type="eggNOG" id="COG1767">
    <property type="taxonomic scope" value="Bacteria"/>
</dbReference>
<evidence type="ECO:0000256" key="1">
    <source>
        <dbReference type="ARBA" id="ARBA00001210"/>
    </source>
</evidence>
<dbReference type="InterPro" id="IPR002736">
    <property type="entry name" value="CitG"/>
</dbReference>
<protein>
    <recommendedName>
        <fullName evidence="5">Probable 2-(5''-triphosphoribosyl)-3'-dephosphocoenzyme-A synthase</fullName>
        <shortName evidence="5">2-(5''-triphosphoribosyl)-3'-dephospho-CoA synthase</shortName>
        <ecNumber evidence="5">2.4.2.52</ecNumber>
    </recommendedName>
</protein>
<comment type="function">
    <text evidence="5">Involved in the formation of 2-(5''-phosphoribosyl)-3'-dephosphocoenzyme-A, the prosthetic group of the acyl-carrier protein of the malonate decarboxylase.</text>
</comment>